<evidence type="ECO:0000313" key="2">
    <source>
        <dbReference type="EMBL" id="KAJ7367299.1"/>
    </source>
</evidence>
<feature type="compositionally biased region" description="Low complexity" evidence="1">
    <location>
        <begin position="1"/>
        <end position="21"/>
    </location>
</feature>
<evidence type="ECO:0000256" key="1">
    <source>
        <dbReference type="SAM" id="MobiDB-lite"/>
    </source>
</evidence>
<reference evidence="2" key="1">
    <citation type="submission" date="2023-03" db="EMBL/GenBank/DDBJ databases">
        <title>Massive genome expansion in bonnet fungi (Mycena s.s.) driven by repeated elements and novel gene families across ecological guilds.</title>
        <authorList>
            <consortium name="Lawrence Berkeley National Laboratory"/>
            <person name="Harder C.B."/>
            <person name="Miyauchi S."/>
            <person name="Viragh M."/>
            <person name="Kuo A."/>
            <person name="Thoen E."/>
            <person name="Andreopoulos B."/>
            <person name="Lu D."/>
            <person name="Skrede I."/>
            <person name="Drula E."/>
            <person name="Henrissat B."/>
            <person name="Morin E."/>
            <person name="Kohler A."/>
            <person name="Barry K."/>
            <person name="LaButti K."/>
            <person name="Morin E."/>
            <person name="Salamov A."/>
            <person name="Lipzen A."/>
            <person name="Mereny Z."/>
            <person name="Hegedus B."/>
            <person name="Baldrian P."/>
            <person name="Stursova M."/>
            <person name="Weitz H."/>
            <person name="Taylor A."/>
            <person name="Grigoriev I.V."/>
            <person name="Nagy L.G."/>
            <person name="Martin F."/>
            <person name="Kauserud H."/>
        </authorList>
    </citation>
    <scope>NUCLEOTIDE SEQUENCE</scope>
    <source>
        <strain evidence="2">CBHHK002</strain>
    </source>
</reference>
<keyword evidence="3" id="KW-1185">Reference proteome</keyword>
<comment type="caution">
    <text evidence="2">The sequence shown here is derived from an EMBL/GenBank/DDBJ whole genome shotgun (WGS) entry which is preliminary data.</text>
</comment>
<dbReference type="EMBL" id="JARIHO010000002">
    <property type="protein sequence ID" value="KAJ7367299.1"/>
    <property type="molecule type" value="Genomic_DNA"/>
</dbReference>
<protein>
    <submittedName>
        <fullName evidence="2">Uncharacterized protein</fullName>
    </submittedName>
</protein>
<sequence length="433" mass="48123">MSLESSLPLYSPSSSLSRSPPYYSPPPPPPCYSQDPADDETRIDFSPRNRRRSPPSGIFTKACGSSTVILFDQEPNIRVPSYCQHGPIRGSLIIEEDTSQIREIVAKLEGRLEVTTTDFGVQATKVVKQTYCLWSSEPGSSSVFPGTVDIACDFPATFQHQGRDIPLPPSRDFPLPPSYVARFPGFPALFVKCTYSLTILITKGRRLGFSKTKLIYVPIEYNPQTFPAHGMPPILNFLSSVKTIPEEWHQTSFVMNTRYPNMSPIQCQAFIPSTKVFGLSDIIPVHVQLSGSLASLRQLVLPLDPSCESDRRHSPVRVYLTRKVTFEYRGRSTWRVQRIGEGHFPPLPPVVKFECSCEPACDSCDSCVETLDWDGEVRCDTDVVVGGFQAAGLTVKDFITLEIIPPNIAVSPLRGIQHAIPIRLVTDTFVEPT</sequence>
<accession>A0AAD7AT62</accession>
<evidence type="ECO:0000313" key="3">
    <source>
        <dbReference type="Proteomes" id="UP001218218"/>
    </source>
</evidence>
<feature type="region of interest" description="Disordered" evidence="1">
    <location>
        <begin position="1"/>
        <end position="57"/>
    </location>
</feature>
<dbReference type="Proteomes" id="UP001218218">
    <property type="component" value="Unassembled WGS sequence"/>
</dbReference>
<organism evidence="2 3">
    <name type="scientific">Mycena albidolilacea</name>
    <dbReference type="NCBI Taxonomy" id="1033008"/>
    <lineage>
        <taxon>Eukaryota</taxon>
        <taxon>Fungi</taxon>
        <taxon>Dikarya</taxon>
        <taxon>Basidiomycota</taxon>
        <taxon>Agaricomycotina</taxon>
        <taxon>Agaricomycetes</taxon>
        <taxon>Agaricomycetidae</taxon>
        <taxon>Agaricales</taxon>
        <taxon>Marasmiineae</taxon>
        <taxon>Mycenaceae</taxon>
        <taxon>Mycena</taxon>
    </lineage>
</organism>
<dbReference type="AlphaFoldDB" id="A0AAD7AT62"/>
<proteinExistence type="predicted"/>
<gene>
    <name evidence="2" type="ORF">DFH08DRAFT_837075</name>
</gene>
<name>A0AAD7AT62_9AGAR</name>
<feature type="compositionally biased region" description="Pro residues" evidence="1">
    <location>
        <begin position="22"/>
        <end position="31"/>
    </location>
</feature>